<dbReference type="Proteomes" id="UP001152320">
    <property type="component" value="Chromosome 5"/>
</dbReference>
<dbReference type="OrthoDB" id="427518at2759"/>
<gene>
    <name evidence="2" type="ORF">HOLleu_12135</name>
</gene>
<organism evidence="2 3">
    <name type="scientific">Holothuria leucospilota</name>
    <name type="common">Black long sea cucumber</name>
    <name type="synonym">Mertensiothuria leucospilota</name>
    <dbReference type="NCBI Taxonomy" id="206669"/>
    <lineage>
        <taxon>Eukaryota</taxon>
        <taxon>Metazoa</taxon>
        <taxon>Echinodermata</taxon>
        <taxon>Eleutherozoa</taxon>
        <taxon>Echinozoa</taxon>
        <taxon>Holothuroidea</taxon>
        <taxon>Aspidochirotacea</taxon>
        <taxon>Aspidochirotida</taxon>
        <taxon>Holothuriidae</taxon>
        <taxon>Holothuria</taxon>
    </lineage>
</organism>
<dbReference type="Gene3D" id="3.40.50.300">
    <property type="entry name" value="P-loop containing nucleotide triphosphate hydrolases"/>
    <property type="match status" value="1"/>
</dbReference>
<dbReference type="PANTHER" id="PTHR46312">
    <property type="entry name" value="NACHT DOMAIN-CONTAINING PROTEIN"/>
    <property type="match status" value="1"/>
</dbReference>
<evidence type="ECO:0000313" key="3">
    <source>
        <dbReference type="Proteomes" id="UP001152320"/>
    </source>
</evidence>
<dbReference type="InterPro" id="IPR036179">
    <property type="entry name" value="Ig-like_dom_sf"/>
</dbReference>
<proteinExistence type="predicted"/>
<dbReference type="PROSITE" id="PS50837">
    <property type="entry name" value="NACHT"/>
    <property type="match status" value="1"/>
</dbReference>
<dbReference type="SUPFAM" id="SSF52540">
    <property type="entry name" value="P-loop containing nucleoside triphosphate hydrolases"/>
    <property type="match status" value="1"/>
</dbReference>
<dbReference type="AlphaFoldDB" id="A0A9Q1HCU3"/>
<keyword evidence="3" id="KW-1185">Reference proteome</keyword>
<dbReference type="InterPro" id="IPR013783">
    <property type="entry name" value="Ig-like_fold"/>
</dbReference>
<dbReference type="EMBL" id="JAIZAY010000005">
    <property type="protein sequence ID" value="KAJ8041340.1"/>
    <property type="molecule type" value="Genomic_DNA"/>
</dbReference>
<dbReference type="InterPro" id="IPR007111">
    <property type="entry name" value="NACHT_NTPase"/>
</dbReference>
<dbReference type="InterPro" id="IPR027417">
    <property type="entry name" value="P-loop_NTPase"/>
</dbReference>
<dbReference type="Pfam" id="PF05729">
    <property type="entry name" value="NACHT"/>
    <property type="match status" value="1"/>
</dbReference>
<name>A0A9Q1HCU3_HOLLE</name>
<dbReference type="PANTHER" id="PTHR46312:SF2">
    <property type="entry name" value="NUCLEOTIDE-BINDING OLIGOMERIZATION DOMAIN-CONTAINING PROTEIN 2-LIKE"/>
    <property type="match status" value="1"/>
</dbReference>
<feature type="domain" description="NACHT" evidence="1">
    <location>
        <begin position="411"/>
        <end position="534"/>
    </location>
</feature>
<evidence type="ECO:0000313" key="2">
    <source>
        <dbReference type="EMBL" id="KAJ8041340.1"/>
    </source>
</evidence>
<protein>
    <submittedName>
        <fullName evidence="2">NLR family CARD domain-containing protein 4</fullName>
    </submittedName>
</protein>
<accession>A0A9Q1HCU3</accession>
<dbReference type="Gene3D" id="2.60.40.10">
    <property type="entry name" value="Immunoglobulins"/>
    <property type="match status" value="1"/>
</dbReference>
<reference evidence="2" key="1">
    <citation type="submission" date="2021-10" db="EMBL/GenBank/DDBJ databases">
        <title>Tropical sea cucumber genome reveals ecological adaptation and Cuvierian tubules defense mechanism.</title>
        <authorList>
            <person name="Chen T."/>
        </authorList>
    </citation>
    <scope>NUCLEOTIDE SEQUENCE</scope>
    <source>
        <strain evidence="2">Nanhai2018</strain>
        <tissue evidence="2">Muscle</tissue>
    </source>
</reference>
<comment type="caution">
    <text evidence="2">The sequence shown here is derived from an EMBL/GenBank/DDBJ whole genome shotgun (WGS) entry which is preliminary data.</text>
</comment>
<dbReference type="SUPFAM" id="SSF48726">
    <property type="entry name" value="Immunoglobulin"/>
    <property type="match status" value="1"/>
</dbReference>
<sequence>MTFIPFFIVTPKQPFPVITECGGEHQFCLRSLHPSSGISCSVYDARPMVELHWFERTTDDKKILTESNVTSVGDVMYTSRITTTNYFNDDILLELLVCKAKSSPPLLQRMESMVLVQRNDRTLPFSTPVLKYFKKNAKLTLSCSDKDILFLVWSAMRSPSDFENIAYAIFTNYNVLETFSEDFKLDSTGSLVISQVQVQHEGLYNCVHGDGVHEDVKTYEVVVYVPPDSIYPVVEECGDQDNCFLEVDFAGNLTCLVKRIRPQVELEWVVVDKSQSWAITFKNKEKLIKDNGGTFDVSLKTTYHTNVGYQNNITVQCRVSGKHAELFDLRRNINLLLRTAKTRTFITELKRKYENLYGKIFPIPYNSKISFKVDEVFINSGIEFLPSNGHDTWQRLDSYLYMFQDSWVESKRIIIEGFPGYGKSTLLLHIAYDWHHKASGSPLDDVEILILLPLRNIGSIKSVFQAIKELLLPKDTQLTESDIQNIVQNCSSVVMLLDGYDEYPDKDSNVETDVQDIIEMKMLQECKVILTTRPPQLPKSYSSNTKRLRLLGFDENSRLKYILKSVTKNQADAIKAEERLKAFPILKDLCESPLFFAMFAHVREQIGNKEDVEFNSVTTYFQHMVTCFHTHMQSKTKYEILRRQYENFESNHDSLNKVAFKNLRNIEQEFVLEKEQLTRNFDEDFYKFYVRIGILKEEKVIVTSDRSPVVQNNTEVRFYHRLFHEWYAAHYLADNIKSTENTKLLKKLNPAEFPDVYRFACGLDRYAADKIIKYLDKIGSQNFKLLCLVERDGKVDNLIRILGEKCAKDISIRNDDNILKQRSTLQLIKIASHHKASHIFQHWLICSI</sequence>
<evidence type="ECO:0000259" key="1">
    <source>
        <dbReference type="PROSITE" id="PS50837"/>
    </source>
</evidence>